<gene>
    <name evidence="2" type="ORF">ANCCEY_01015</name>
</gene>
<reference evidence="2 3" key="1">
    <citation type="submission" date="2013-05" db="EMBL/GenBank/DDBJ databases">
        <title>Draft genome of the parasitic nematode Anyclostoma ceylanicum.</title>
        <authorList>
            <person name="Mitreva M."/>
        </authorList>
    </citation>
    <scope>NUCLEOTIDE SEQUENCE [LARGE SCALE GENOMIC DNA]</scope>
</reference>
<dbReference type="EMBL" id="KE124787">
    <property type="protein sequence ID" value="EPB79949.1"/>
    <property type="molecule type" value="Genomic_DNA"/>
</dbReference>
<dbReference type="AlphaFoldDB" id="A0A0D6M727"/>
<evidence type="ECO:0000256" key="1">
    <source>
        <dbReference type="SAM" id="MobiDB-lite"/>
    </source>
</evidence>
<proteinExistence type="predicted"/>
<evidence type="ECO:0000313" key="3">
    <source>
        <dbReference type="Proteomes" id="UP000054495"/>
    </source>
</evidence>
<feature type="region of interest" description="Disordered" evidence="1">
    <location>
        <begin position="1"/>
        <end position="51"/>
    </location>
</feature>
<sequence>MVPKPDVLSTTQQRPPSTQSSTLPPPPPEITAITKGSEEKTTVPQELPLNRSATEVTQKGLLLQSSLNGNVNANIWFTLDVFAETASQ</sequence>
<feature type="compositionally biased region" description="Low complexity" evidence="1">
    <location>
        <begin position="9"/>
        <end position="22"/>
    </location>
</feature>
<organism evidence="2 3">
    <name type="scientific">Ancylostoma ceylanicum</name>
    <dbReference type="NCBI Taxonomy" id="53326"/>
    <lineage>
        <taxon>Eukaryota</taxon>
        <taxon>Metazoa</taxon>
        <taxon>Ecdysozoa</taxon>
        <taxon>Nematoda</taxon>
        <taxon>Chromadorea</taxon>
        <taxon>Rhabditida</taxon>
        <taxon>Rhabditina</taxon>
        <taxon>Rhabditomorpha</taxon>
        <taxon>Strongyloidea</taxon>
        <taxon>Ancylostomatidae</taxon>
        <taxon>Ancylostomatinae</taxon>
        <taxon>Ancylostoma</taxon>
    </lineage>
</organism>
<dbReference type="Proteomes" id="UP000054495">
    <property type="component" value="Unassembled WGS sequence"/>
</dbReference>
<protein>
    <submittedName>
        <fullName evidence="2">Uncharacterized protein</fullName>
    </submittedName>
</protein>
<name>A0A0D6M727_9BILA</name>
<keyword evidence="3" id="KW-1185">Reference proteome</keyword>
<accession>A0A0D6M727</accession>
<evidence type="ECO:0000313" key="2">
    <source>
        <dbReference type="EMBL" id="EPB79949.1"/>
    </source>
</evidence>